<name>A0A814IIY2_9BILA</name>
<feature type="chain" id="PRO_5036410261" evidence="1">
    <location>
        <begin position="23"/>
        <end position="254"/>
    </location>
</feature>
<dbReference type="Proteomes" id="UP000663874">
    <property type="component" value="Unassembled WGS sequence"/>
</dbReference>
<dbReference type="AlphaFoldDB" id="A0A814IIY2"/>
<organism evidence="2 6">
    <name type="scientific">Rotaria sordida</name>
    <dbReference type="NCBI Taxonomy" id="392033"/>
    <lineage>
        <taxon>Eukaryota</taxon>
        <taxon>Metazoa</taxon>
        <taxon>Spiralia</taxon>
        <taxon>Gnathifera</taxon>
        <taxon>Rotifera</taxon>
        <taxon>Eurotatoria</taxon>
        <taxon>Bdelloidea</taxon>
        <taxon>Philodinida</taxon>
        <taxon>Philodinidae</taxon>
        <taxon>Rotaria</taxon>
    </lineage>
</organism>
<reference evidence="2" key="1">
    <citation type="submission" date="2021-02" db="EMBL/GenBank/DDBJ databases">
        <authorList>
            <person name="Nowell W R."/>
        </authorList>
    </citation>
    <scope>NUCLEOTIDE SEQUENCE</scope>
</reference>
<evidence type="ECO:0000313" key="2">
    <source>
        <dbReference type="EMBL" id="CAF1025206.1"/>
    </source>
</evidence>
<evidence type="ECO:0000256" key="1">
    <source>
        <dbReference type="SAM" id="SignalP"/>
    </source>
</evidence>
<dbReference type="EMBL" id="CAJOBE010006233">
    <property type="protein sequence ID" value="CAF4000773.1"/>
    <property type="molecule type" value="Genomic_DNA"/>
</dbReference>
<comment type="caution">
    <text evidence="2">The sequence shown here is derived from an EMBL/GenBank/DDBJ whole genome shotgun (WGS) entry which is preliminary data.</text>
</comment>
<dbReference type="Proteomes" id="UP000663864">
    <property type="component" value="Unassembled WGS sequence"/>
</dbReference>
<dbReference type="EMBL" id="CAJOBD010001896">
    <property type="protein sequence ID" value="CAF3839439.1"/>
    <property type="molecule type" value="Genomic_DNA"/>
</dbReference>
<proteinExistence type="predicted"/>
<dbReference type="EMBL" id="CAJNOT010000574">
    <property type="protein sequence ID" value="CAF1025206.1"/>
    <property type="molecule type" value="Genomic_DNA"/>
</dbReference>
<protein>
    <submittedName>
        <fullName evidence="2">Uncharacterized protein</fullName>
    </submittedName>
</protein>
<dbReference type="EMBL" id="CAJNOU010000648">
    <property type="protein sequence ID" value="CAF1056126.1"/>
    <property type="molecule type" value="Genomic_DNA"/>
</dbReference>
<evidence type="ECO:0000313" key="5">
    <source>
        <dbReference type="EMBL" id="CAF4000773.1"/>
    </source>
</evidence>
<gene>
    <name evidence="5" type="ORF">FNK824_LOCUS25928</name>
    <name evidence="4" type="ORF">JBS370_LOCUS17557</name>
    <name evidence="3" type="ORF">SEV965_LOCUS13600</name>
    <name evidence="2" type="ORF">ZHD862_LOCUS13747</name>
</gene>
<evidence type="ECO:0000313" key="4">
    <source>
        <dbReference type="EMBL" id="CAF3839439.1"/>
    </source>
</evidence>
<feature type="signal peptide" evidence="1">
    <location>
        <begin position="1"/>
        <end position="22"/>
    </location>
</feature>
<dbReference type="Proteomes" id="UP000663889">
    <property type="component" value="Unassembled WGS sequence"/>
</dbReference>
<sequence length="254" mass="29097">MMFGKTTFTLLYSIVNLSLVVCLVCTNCNDIVLSFNNPSELPSRCDGQLVETDVCQVVFRTNYVTKEIHMNLTGGSDEIGNYRLELEVQNKFDEPKMKDVNITYTCQNSFDCAKIYYLLTIQTLIQNELILDKIEEEIFDPTVVNVQQCSDNQDQPVTCQNGYGCHGYEIIENDQIDFKGECRNDSTVTIFPRQYFRITLVQGDPPLSSDWNHFGCTCNKQNLCNSRQQIKKLVKIANDFYPWELIPPNSSTNV</sequence>
<evidence type="ECO:0000313" key="6">
    <source>
        <dbReference type="Proteomes" id="UP000663864"/>
    </source>
</evidence>
<keyword evidence="1" id="KW-0732">Signal</keyword>
<dbReference type="Proteomes" id="UP000663836">
    <property type="component" value="Unassembled WGS sequence"/>
</dbReference>
<accession>A0A814IIY2</accession>
<evidence type="ECO:0000313" key="3">
    <source>
        <dbReference type="EMBL" id="CAF1056126.1"/>
    </source>
</evidence>